<dbReference type="Pfam" id="PF00188">
    <property type="entry name" value="CAP"/>
    <property type="match status" value="1"/>
</dbReference>
<protein>
    <submittedName>
        <fullName evidence="3">CAP domain-containing protein</fullName>
    </submittedName>
</protein>
<evidence type="ECO:0000259" key="2">
    <source>
        <dbReference type="Pfam" id="PF00188"/>
    </source>
</evidence>
<proteinExistence type="predicted"/>
<accession>A0ABV7AZK8</accession>
<evidence type="ECO:0000256" key="1">
    <source>
        <dbReference type="SAM" id="SignalP"/>
    </source>
</evidence>
<evidence type="ECO:0000313" key="3">
    <source>
        <dbReference type="EMBL" id="MFC2974463.1"/>
    </source>
</evidence>
<feature type="chain" id="PRO_5045769687" evidence="1">
    <location>
        <begin position="33"/>
        <end position="296"/>
    </location>
</feature>
<evidence type="ECO:0000313" key="4">
    <source>
        <dbReference type="Proteomes" id="UP001595457"/>
    </source>
</evidence>
<sequence>MPVAGDSSSDTKRTPSRLGRLLLLSASLFAGAAANASEASRLVTLINAYRTAPQTCDGRRVKPLGPLAIDERLALGSVTSRTHLLNALRSAGYPLDAVQTLSVSAPANPAVVMAALERRACGLLLDPRYADIGVSRRGDSWQIVLARPLASTGLGGWERVGRDILRQVNQARAEPRRCGRQRFAAVPPLAWNARLAQAALAHSRDMAARNYFSHRGRDGSQAGVRAQREGYRWYGIGENIATGQTTAKQAVSSWLASPGHCANIMNPVYREMGAAYAANPRSDGGIYWTQVFGKQR</sequence>
<dbReference type="PANTHER" id="PTHR31157">
    <property type="entry name" value="SCP DOMAIN-CONTAINING PROTEIN"/>
    <property type="match status" value="1"/>
</dbReference>
<dbReference type="Gene3D" id="3.40.33.10">
    <property type="entry name" value="CAP"/>
    <property type="match status" value="1"/>
</dbReference>
<dbReference type="PANTHER" id="PTHR31157:SF1">
    <property type="entry name" value="SCP DOMAIN-CONTAINING PROTEIN"/>
    <property type="match status" value="1"/>
</dbReference>
<dbReference type="Proteomes" id="UP001595457">
    <property type="component" value="Unassembled WGS sequence"/>
</dbReference>
<keyword evidence="4" id="KW-1185">Reference proteome</keyword>
<dbReference type="SUPFAM" id="SSF55797">
    <property type="entry name" value="PR-1-like"/>
    <property type="match status" value="1"/>
</dbReference>
<comment type="caution">
    <text evidence="3">The sequence shown here is derived from an EMBL/GenBank/DDBJ whole genome shotgun (WGS) entry which is preliminary data.</text>
</comment>
<dbReference type="CDD" id="cd05379">
    <property type="entry name" value="CAP_bacterial"/>
    <property type="match status" value="1"/>
</dbReference>
<dbReference type="RefSeq" id="WP_377816686.1">
    <property type="nucleotide sequence ID" value="NZ_JBHRSJ010000035.1"/>
</dbReference>
<feature type="domain" description="SCP" evidence="2">
    <location>
        <begin position="165"/>
        <end position="292"/>
    </location>
</feature>
<dbReference type="InterPro" id="IPR014044">
    <property type="entry name" value="CAP_dom"/>
</dbReference>
<feature type="signal peptide" evidence="1">
    <location>
        <begin position="1"/>
        <end position="32"/>
    </location>
</feature>
<keyword evidence="1" id="KW-0732">Signal</keyword>
<name>A0ABV7AZK8_9GAMM</name>
<dbReference type="InterPro" id="IPR035940">
    <property type="entry name" value="CAP_sf"/>
</dbReference>
<organism evidence="3 4">
    <name type="scientific">Azotobacter bryophylli</name>
    <dbReference type="NCBI Taxonomy" id="1986537"/>
    <lineage>
        <taxon>Bacteria</taxon>
        <taxon>Pseudomonadati</taxon>
        <taxon>Pseudomonadota</taxon>
        <taxon>Gammaproteobacteria</taxon>
        <taxon>Pseudomonadales</taxon>
        <taxon>Pseudomonadaceae</taxon>
        <taxon>Azotobacter</taxon>
    </lineage>
</organism>
<dbReference type="EMBL" id="JBHRSJ010000035">
    <property type="protein sequence ID" value="MFC2974463.1"/>
    <property type="molecule type" value="Genomic_DNA"/>
</dbReference>
<reference evidence="4" key="1">
    <citation type="journal article" date="2019" name="Int. J. Syst. Evol. Microbiol.">
        <title>The Global Catalogue of Microorganisms (GCM) 10K type strain sequencing project: providing services to taxonomists for standard genome sequencing and annotation.</title>
        <authorList>
            <consortium name="The Broad Institute Genomics Platform"/>
            <consortium name="The Broad Institute Genome Sequencing Center for Infectious Disease"/>
            <person name="Wu L."/>
            <person name="Ma J."/>
        </authorList>
    </citation>
    <scope>NUCLEOTIDE SEQUENCE [LARGE SCALE GENOMIC DNA]</scope>
    <source>
        <strain evidence="4">KCTC 62195</strain>
    </source>
</reference>
<gene>
    <name evidence="3" type="ORF">ACFOJE_19905</name>
</gene>